<dbReference type="NCBIfam" id="TIGR00539">
    <property type="entry name" value="hemN_rel"/>
    <property type="match status" value="1"/>
</dbReference>
<keyword evidence="10" id="KW-0963">Cytoplasm</keyword>
<organism evidence="12 13">
    <name type="scientific">Methylomonas aurea</name>
    <dbReference type="NCBI Taxonomy" id="2952224"/>
    <lineage>
        <taxon>Bacteria</taxon>
        <taxon>Pseudomonadati</taxon>
        <taxon>Pseudomonadota</taxon>
        <taxon>Gammaproteobacteria</taxon>
        <taxon>Methylococcales</taxon>
        <taxon>Methylococcaceae</taxon>
        <taxon>Methylomonas</taxon>
    </lineage>
</organism>
<dbReference type="Proteomes" id="UP001524569">
    <property type="component" value="Unassembled WGS sequence"/>
</dbReference>
<dbReference type="SFLD" id="SFLDS00029">
    <property type="entry name" value="Radical_SAM"/>
    <property type="match status" value="1"/>
</dbReference>
<dbReference type="InterPro" id="IPR004559">
    <property type="entry name" value="HemW-like"/>
</dbReference>
<dbReference type="Gene3D" id="3.20.20.70">
    <property type="entry name" value="Aldolase class I"/>
    <property type="match status" value="1"/>
</dbReference>
<keyword evidence="5 10" id="KW-0949">S-adenosyl-L-methionine</keyword>
<dbReference type="InterPro" id="IPR010723">
    <property type="entry name" value="HemN_C"/>
</dbReference>
<dbReference type="SMART" id="SM00729">
    <property type="entry name" value="Elp3"/>
    <property type="match status" value="1"/>
</dbReference>
<dbReference type="InterPro" id="IPR058240">
    <property type="entry name" value="rSAM_sf"/>
</dbReference>
<dbReference type="PANTHER" id="PTHR13932">
    <property type="entry name" value="COPROPORPHYRINIGEN III OXIDASE"/>
    <property type="match status" value="1"/>
</dbReference>
<evidence type="ECO:0000256" key="10">
    <source>
        <dbReference type="RuleBase" id="RU364116"/>
    </source>
</evidence>
<accession>A0ABT1UJT3</accession>
<dbReference type="SFLD" id="SFLDG01082">
    <property type="entry name" value="B12-binding_domain_containing"/>
    <property type="match status" value="1"/>
</dbReference>
<comment type="subcellular location">
    <subcellularLocation>
        <location evidence="10">Cytoplasm</location>
    </subcellularLocation>
</comment>
<evidence type="ECO:0000313" key="12">
    <source>
        <dbReference type="EMBL" id="MCQ8181954.1"/>
    </source>
</evidence>
<evidence type="ECO:0000256" key="9">
    <source>
        <dbReference type="ARBA" id="ARBA00023186"/>
    </source>
</evidence>
<dbReference type="SUPFAM" id="SSF102114">
    <property type="entry name" value="Radical SAM enzymes"/>
    <property type="match status" value="1"/>
</dbReference>
<keyword evidence="7 10" id="KW-0408">Iron</keyword>
<feature type="domain" description="Radical SAM core" evidence="11">
    <location>
        <begin position="1"/>
        <end position="232"/>
    </location>
</feature>
<comment type="similarity">
    <text evidence="2">Belongs to the anaerobic coproporphyrinogen-III oxidase family. HemW subfamily.</text>
</comment>
<dbReference type="SFLD" id="SFLDF00288">
    <property type="entry name" value="HemN-like__clustered_with_nucl"/>
    <property type="match status" value="1"/>
</dbReference>
<dbReference type="SFLD" id="SFLDF00562">
    <property type="entry name" value="HemN-like__clustered_with_heat"/>
    <property type="match status" value="1"/>
</dbReference>
<protein>
    <recommendedName>
        <fullName evidence="3 10">Heme chaperone HemW</fullName>
    </recommendedName>
</protein>
<evidence type="ECO:0000256" key="7">
    <source>
        <dbReference type="ARBA" id="ARBA00023004"/>
    </source>
</evidence>
<dbReference type="PANTHER" id="PTHR13932:SF5">
    <property type="entry name" value="RADICAL S-ADENOSYL METHIONINE DOMAIN-CONTAINING PROTEIN 1, MITOCHONDRIAL"/>
    <property type="match status" value="1"/>
</dbReference>
<evidence type="ECO:0000256" key="2">
    <source>
        <dbReference type="ARBA" id="ARBA00006100"/>
    </source>
</evidence>
<evidence type="ECO:0000256" key="6">
    <source>
        <dbReference type="ARBA" id="ARBA00022723"/>
    </source>
</evidence>
<comment type="cofactor">
    <cofactor evidence="1">
        <name>[4Fe-4S] cluster</name>
        <dbReference type="ChEBI" id="CHEBI:49883"/>
    </cofactor>
</comment>
<dbReference type="InterPro" id="IPR006638">
    <property type="entry name" value="Elp3/MiaA/NifB-like_rSAM"/>
</dbReference>
<evidence type="ECO:0000256" key="1">
    <source>
        <dbReference type="ARBA" id="ARBA00001966"/>
    </source>
</evidence>
<proteinExistence type="inferred from homology"/>
<dbReference type="SFLD" id="SFLDG01065">
    <property type="entry name" value="anaerobic_coproporphyrinogen-I"/>
    <property type="match status" value="1"/>
</dbReference>
<keyword evidence="9 10" id="KW-0143">Chaperone</keyword>
<evidence type="ECO:0000256" key="5">
    <source>
        <dbReference type="ARBA" id="ARBA00022691"/>
    </source>
</evidence>
<dbReference type="PROSITE" id="PS51918">
    <property type="entry name" value="RADICAL_SAM"/>
    <property type="match status" value="1"/>
</dbReference>
<dbReference type="RefSeq" id="WP_256611238.1">
    <property type="nucleotide sequence ID" value="NZ_JANIBM010000014.1"/>
</dbReference>
<dbReference type="InterPro" id="IPR007197">
    <property type="entry name" value="rSAM"/>
</dbReference>
<evidence type="ECO:0000256" key="3">
    <source>
        <dbReference type="ARBA" id="ARBA00017228"/>
    </source>
</evidence>
<keyword evidence="13" id="KW-1185">Reference proteome</keyword>
<dbReference type="CDD" id="cd01335">
    <property type="entry name" value="Radical_SAM"/>
    <property type="match status" value="1"/>
</dbReference>
<dbReference type="InterPro" id="IPR034505">
    <property type="entry name" value="Coproporphyrinogen-III_oxidase"/>
</dbReference>
<comment type="caution">
    <text evidence="12">The sequence shown here is derived from an EMBL/GenBank/DDBJ whole genome shotgun (WGS) entry which is preliminary data.</text>
</comment>
<dbReference type="Pfam" id="PF06969">
    <property type="entry name" value="HemN_C"/>
    <property type="match status" value="1"/>
</dbReference>
<keyword evidence="8 10" id="KW-0411">Iron-sulfur</keyword>
<keyword evidence="6 10" id="KW-0479">Metal-binding</keyword>
<evidence type="ECO:0000259" key="11">
    <source>
        <dbReference type="PROSITE" id="PS51918"/>
    </source>
</evidence>
<keyword evidence="4 10" id="KW-0349">Heme</keyword>
<keyword evidence="10" id="KW-0004">4Fe-4S</keyword>
<evidence type="ECO:0000256" key="8">
    <source>
        <dbReference type="ARBA" id="ARBA00023014"/>
    </source>
</evidence>
<name>A0ABT1UJT3_9GAMM</name>
<dbReference type="InterPro" id="IPR013785">
    <property type="entry name" value="Aldolase_TIM"/>
</dbReference>
<dbReference type="Pfam" id="PF04055">
    <property type="entry name" value="Radical_SAM"/>
    <property type="match status" value="1"/>
</dbReference>
<gene>
    <name evidence="12" type="primary">hemW</name>
    <name evidence="12" type="ORF">NP603_12615</name>
</gene>
<evidence type="ECO:0000313" key="13">
    <source>
        <dbReference type="Proteomes" id="UP001524569"/>
    </source>
</evidence>
<sequence length="376" mass="41895">MLPLSLYIHFPWCIRKCPYCDFNSHAVKEPIPEQLYIDALLADLRSDLSLLATQREIGSIFMGGGTPSLFTPDALDRLFVGIRQQVELAADCEITLEANPGTFESAKFAEFRALGINRLSIGIQTFSDRHLQILGRVHSAAEAAAAVEIAAKAGFDNFNLDLMFGLPEQTPEQMLADVQTAIDLAPTHISFYQLTLEPNTYFHKFPPSLPDGDAIFSAQKRCQQLMADHGFRQYEVSAYAKPGRESRHNKNYWQFGDYLGIGAGAHGKISRSLPADIVRTVKPKSPEQYLRGGWAAKPEPIAVKQLPLEYLMNQLRLKAGFDLAQFHAATGLAEPSLQPGLAICLEHGLLSRQETRYTCTERGWDLLDLVLEKFID</sequence>
<evidence type="ECO:0000256" key="4">
    <source>
        <dbReference type="ARBA" id="ARBA00022617"/>
    </source>
</evidence>
<reference evidence="12 13" key="1">
    <citation type="submission" date="2022-07" db="EMBL/GenBank/DDBJ databases">
        <title>Methylomonas rivi sp. nov., Methylomonas rosea sp. nov., Methylomonas aureus sp. nov. and Methylomonas subterranea sp. nov., four novel methanotrophs isolated from a freshwater creek and the deep terrestrial subsurface.</title>
        <authorList>
            <person name="Abin C."/>
            <person name="Sankaranarayanan K."/>
            <person name="Garner C."/>
            <person name="Sindelar R."/>
            <person name="Kotary K."/>
            <person name="Garner R."/>
            <person name="Barclay S."/>
            <person name="Lawson P."/>
            <person name="Krumholz L."/>
        </authorList>
    </citation>
    <scope>NUCLEOTIDE SEQUENCE [LARGE SCALE GENOMIC DNA]</scope>
    <source>
        <strain evidence="12 13">SURF-1</strain>
    </source>
</reference>
<comment type="function">
    <text evidence="10">Probably acts as a heme chaperone, transferring heme to an unknown acceptor. Binds one molecule of heme per monomer, possibly covalently. Binds 1 [4Fe-4S] cluster. The cluster is coordinated with 3 cysteines and an exchangeable S-adenosyl-L-methionine.</text>
</comment>
<dbReference type="EMBL" id="JANIBM010000014">
    <property type="protein sequence ID" value="MCQ8181954.1"/>
    <property type="molecule type" value="Genomic_DNA"/>
</dbReference>